<keyword evidence="19" id="KW-1185">Reference proteome</keyword>
<evidence type="ECO:0000256" key="1">
    <source>
        <dbReference type="ARBA" id="ARBA00001668"/>
    </source>
</evidence>
<dbReference type="EC" id="3.2.2.23" evidence="15"/>
<keyword evidence="12 15" id="KW-0511">Multifunctional enzyme</keyword>
<keyword evidence="6 15" id="KW-0863">Zinc-finger</keyword>
<dbReference type="SUPFAM" id="SSF46946">
    <property type="entry name" value="S13-like H2TH domain"/>
    <property type="match status" value="1"/>
</dbReference>
<feature type="active site" description="Proton donor; for delta-elimination activity" evidence="15">
    <location>
        <position position="262"/>
    </location>
</feature>
<comment type="catalytic activity">
    <reaction evidence="14 15">
        <text>2'-deoxyribonucleotide-(2'-deoxyribose 5'-phosphate)-2'-deoxyribonucleotide-DNA = a 3'-end 2'-deoxyribonucleotide-(2,3-dehydro-2,3-deoxyribose 5'-phosphate)-DNA + a 5'-end 5'-phospho-2'-deoxyribonucleoside-DNA + H(+)</text>
        <dbReference type="Rhea" id="RHEA:66592"/>
        <dbReference type="Rhea" id="RHEA-COMP:13180"/>
        <dbReference type="Rhea" id="RHEA-COMP:16897"/>
        <dbReference type="Rhea" id="RHEA-COMP:17067"/>
        <dbReference type="ChEBI" id="CHEBI:15378"/>
        <dbReference type="ChEBI" id="CHEBI:136412"/>
        <dbReference type="ChEBI" id="CHEBI:157695"/>
        <dbReference type="ChEBI" id="CHEBI:167181"/>
        <dbReference type="EC" id="4.2.99.18"/>
    </reaction>
</comment>
<dbReference type="EMBL" id="JAEHFL010000004">
    <property type="protein sequence ID" value="MBK3427565.1"/>
    <property type="molecule type" value="Genomic_DNA"/>
</dbReference>
<dbReference type="CDD" id="cd08966">
    <property type="entry name" value="EcFpg-like_N"/>
    <property type="match status" value="1"/>
</dbReference>
<feature type="domain" description="Formamidopyrimidine-DNA glycosylase catalytic" evidence="17">
    <location>
        <begin position="2"/>
        <end position="118"/>
    </location>
</feature>
<dbReference type="GO" id="GO:0006284">
    <property type="term" value="P:base-excision repair"/>
    <property type="evidence" value="ECO:0007669"/>
    <property type="project" value="InterPro"/>
</dbReference>
<reference evidence="18 19" key="1">
    <citation type="submission" date="2020-12" db="EMBL/GenBank/DDBJ databases">
        <title>Draft genome sequence of the commensal strain Corynebacterium tuberculostearicum MFP09/CIP 102622 isolated from human skin.</title>
        <authorList>
            <person name="Boukerb A.M."/>
            <person name="Janvier X."/>
            <person name="Feuilloley M.G.J."/>
            <person name="Groboillot A."/>
        </authorList>
    </citation>
    <scope>NUCLEOTIDE SEQUENCE [LARGE SCALE GENOMIC DNA]</scope>
    <source>
        <strain evidence="18 19">CIP 102622</strain>
    </source>
</reference>
<dbReference type="Proteomes" id="UP000603369">
    <property type="component" value="Unassembled WGS sequence"/>
</dbReference>
<evidence type="ECO:0000256" key="10">
    <source>
        <dbReference type="ARBA" id="ARBA00023204"/>
    </source>
</evidence>
<evidence type="ECO:0000256" key="15">
    <source>
        <dbReference type="HAMAP-Rule" id="MF_00103"/>
    </source>
</evidence>
<name>A0A8I1LAT4_9CORY</name>
<feature type="binding site" evidence="15">
    <location>
        <position position="115"/>
    </location>
    <ligand>
        <name>DNA</name>
        <dbReference type="ChEBI" id="CHEBI:16991"/>
    </ligand>
</feature>
<dbReference type="GO" id="GO:0034039">
    <property type="term" value="F:8-oxo-7,8-dihydroguanine DNA N-glycosylase activity"/>
    <property type="evidence" value="ECO:0007669"/>
    <property type="project" value="TreeGrafter"/>
</dbReference>
<evidence type="ECO:0000256" key="5">
    <source>
        <dbReference type="ARBA" id="ARBA00022763"/>
    </source>
</evidence>
<comment type="similarity">
    <text evidence="2 15">Belongs to the FPG family.</text>
</comment>
<dbReference type="RefSeq" id="WP_200435478.1">
    <property type="nucleotide sequence ID" value="NZ_CP073093.1"/>
</dbReference>
<dbReference type="Gene3D" id="3.20.190.10">
    <property type="entry name" value="MutM-like, N-terminal"/>
    <property type="match status" value="1"/>
</dbReference>
<evidence type="ECO:0000256" key="3">
    <source>
        <dbReference type="ARBA" id="ARBA00011245"/>
    </source>
</evidence>
<comment type="cofactor">
    <cofactor evidence="15">
        <name>Zn(2+)</name>
        <dbReference type="ChEBI" id="CHEBI:29105"/>
    </cofactor>
    <text evidence="15">Binds 1 zinc ion per subunit.</text>
</comment>
<dbReference type="HAMAP" id="MF_00103">
    <property type="entry name" value="Fapy_DNA_glycosyl"/>
    <property type="match status" value="1"/>
</dbReference>
<dbReference type="Pfam" id="PF06831">
    <property type="entry name" value="H2TH"/>
    <property type="match status" value="1"/>
</dbReference>
<comment type="caution">
    <text evidence="18">The sequence shown here is derived from an EMBL/GenBank/DDBJ whole genome shotgun (WGS) entry which is preliminary data.</text>
</comment>
<dbReference type="InterPro" id="IPR015887">
    <property type="entry name" value="DNA_glyclase_Znf_dom_DNA_BS"/>
</dbReference>
<evidence type="ECO:0000256" key="12">
    <source>
        <dbReference type="ARBA" id="ARBA00023268"/>
    </source>
</evidence>
<dbReference type="PANTHER" id="PTHR22993:SF9">
    <property type="entry name" value="FORMAMIDOPYRIMIDINE-DNA GLYCOSYLASE"/>
    <property type="match status" value="1"/>
</dbReference>
<dbReference type="SUPFAM" id="SSF81624">
    <property type="entry name" value="N-terminal domain of MutM-like DNA repair proteins"/>
    <property type="match status" value="1"/>
</dbReference>
<protein>
    <recommendedName>
        <fullName evidence="15">Formamidopyrimidine-DNA glycosylase</fullName>
        <shortName evidence="15">Fapy-DNA glycosylase</shortName>
        <ecNumber evidence="15">3.2.2.23</ecNumber>
    </recommendedName>
    <alternativeName>
        <fullName evidence="15">DNA-(apurinic or apyrimidinic site) lyase MutM</fullName>
        <shortName evidence="15">AP lyase MutM</shortName>
        <ecNumber evidence="15">4.2.99.18</ecNumber>
    </alternativeName>
</protein>
<dbReference type="InterPro" id="IPR012319">
    <property type="entry name" value="FPG_cat"/>
</dbReference>
<dbReference type="GO" id="GO:0006979">
    <property type="term" value="P:response to oxidative stress"/>
    <property type="evidence" value="ECO:0007669"/>
    <property type="project" value="UniProtKB-ARBA"/>
</dbReference>
<dbReference type="SUPFAM" id="SSF57716">
    <property type="entry name" value="Glucocorticoid receptor-like (DNA-binding domain)"/>
    <property type="match status" value="1"/>
</dbReference>
<evidence type="ECO:0000313" key="19">
    <source>
        <dbReference type="Proteomes" id="UP000603369"/>
    </source>
</evidence>
<keyword evidence="11 15" id="KW-0456">Lyase</keyword>
<dbReference type="PROSITE" id="PS51068">
    <property type="entry name" value="FPG_CAT"/>
    <property type="match status" value="1"/>
</dbReference>
<evidence type="ECO:0000256" key="2">
    <source>
        <dbReference type="ARBA" id="ARBA00009409"/>
    </source>
</evidence>
<dbReference type="GO" id="GO:0008270">
    <property type="term" value="F:zinc ion binding"/>
    <property type="evidence" value="ECO:0007669"/>
    <property type="project" value="UniProtKB-UniRule"/>
</dbReference>
<proteinExistence type="inferred from homology"/>
<dbReference type="InterPro" id="IPR020629">
    <property type="entry name" value="FPG_Glyclase"/>
</dbReference>
<feature type="active site" description="Schiff-base intermediate with DNA" evidence="15">
    <location>
        <position position="2"/>
    </location>
</feature>
<evidence type="ECO:0000259" key="16">
    <source>
        <dbReference type="PROSITE" id="PS51066"/>
    </source>
</evidence>
<evidence type="ECO:0000256" key="8">
    <source>
        <dbReference type="ARBA" id="ARBA00022833"/>
    </source>
</evidence>
<dbReference type="PROSITE" id="PS51066">
    <property type="entry name" value="ZF_FPG_2"/>
    <property type="match status" value="1"/>
</dbReference>
<feature type="active site" description="Proton donor; for beta-elimination activity" evidence="15">
    <location>
        <position position="58"/>
    </location>
</feature>
<dbReference type="InterPro" id="IPR010663">
    <property type="entry name" value="Znf_FPG/IleRS"/>
</dbReference>
<evidence type="ECO:0000256" key="11">
    <source>
        <dbReference type="ARBA" id="ARBA00023239"/>
    </source>
</evidence>
<evidence type="ECO:0000256" key="6">
    <source>
        <dbReference type="ARBA" id="ARBA00022771"/>
    </source>
</evidence>
<keyword evidence="13 15" id="KW-0326">Glycosidase</keyword>
<keyword evidence="8 15" id="KW-0862">Zinc</keyword>
<dbReference type="InterPro" id="IPR035937">
    <property type="entry name" value="FPG_N"/>
</dbReference>
<evidence type="ECO:0000259" key="17">
    <source>
        <dbReference type="PROSITE" id="PS51068"/>
    </source>
</evidence>
<comment type="subunit">
    <text evidence="3 15">Monomer.</text>
</comment>
<evidence type="ECO:0000256" key="7">
    <source>
        <dbReference type="ARBA" id="ARBA00022801"/>
    </source>
</evidence>
<organism evidence="18 19">
    <name type="scientific">Corynebacterium tuberculostearicum</name>
    <dbReference type="NCBI Taxonomy" id="38304"/>
    <lineage>
        <taxon>Bacteria</taxon>
        <taxon>Bacillati</taxon>
        <taxon>Actinomycetota</taxon>
        <taxon>Actinomycetes</taxon>
        <taxon>Mycobacteriales</taxon>
        <taxon>Corynebacteriaceae</taxon>
        <taxon>Corynebacterium</taxon>
    </lineage>
</organism>
<keyword evidence="10 15" id="KW-0234">DNA repair</keyword>
<dbReference type="GO" id="GO:0003684">
    <property type="term" value="F:damaged DNA binding"/>
    <property type="evidence" value="ECO:0007669"/>
    <property type="project" value="InterPro"/>
</dbReference>
<dbReference type="PANTHER" id="PTHR22993">
    <property type="entry name" value="FORMAMIDOPYRIMIDINE-DNA GLYCOSYLASE"/>
    <property type="match status" value="1"/>
</dbReference>
<evidence type="ECO:0000256" key="14">
    <source>
        <dbReference type="ARBA" id="ARBA00044632"/>
    </source>
</evidence>
<sequence length="271" mass="29834">MPELPEVESVRRGLEPHVVGRTFESVHVLHPRANRGQDEPLSGLLVGKEIAAVARRGKFMWLEFVGEDSMDPHRDVLFIHLGMSGQVRIGTTDSPHLRIRAQLSGGVELSFVDQRTFGYWLYAPWAKISHIGIDPLEPDFDIVATARRLRAKKTAVKTALLDQTLASGIGNIYADESLWAAQIPPRKRASTLRQKDAVALLESAQEVMTAALKVGGTSFDSLYVNVNGESGYFSRSLAAYGRAGQPCQRCGTPLERCVISGRSTHFCPHCQ</sequence>
<gene>
    <name evidence="15 18" type="primary">mutM</name>
    <name evidence="15" type="synonym">fpg</name>
    <name evidence="18" type="ORF">JDP02_03435</name>
</gene>
<keyword evidence="5 15" id="KW-0227">DNA damage</keyword>
<comment type="catalytic activity">
    <reaction evidence="1 15">
        <text>Hydrolysis of DNA containing ring-opened 7-methylguanine residues, releasing 2,6-diamino-4-hydroxy-5-(N-methyl)formamidopyrimidine.</text>
        <dbReference type="EC" id="3.2.2.23"/>
    </reaction>
</comment>
<feature type="binding site" evidence="15">
    <location>
        <position position="152"/>
    </location>
    <ligand>
        <name>DNA</name>
        <dbReference type="ChEBI" id="CHEBI:16991"/>
    </ligand>
</feature>
<dbReference type="PROSITE" id="PS01242">
    <property type="entry name" value="ZF_FPG_1"/>
    <property type="match status" value="1"/>
</dbReference>
<evidence type="ECO:0000256" key="13">
    <source>
        <dbReference type="ARBA" id="ARBA00023295"/>
    </source>
</evidence>
<dbReference type="EC" id="4.2.99.18" evidence="15"/>
<dbReference type="NCBIfam" id="NF002211">
    <property type="entry name" value="PRK01103.1"/>
    <property type="match status" value="1"/>
</dbReference>
<dbReference type="InterPro" id="IPR010979">
    <property type="entry name" value="Ribosomal_uS13-like_H2TH"/>
</dbReference>
<dbReference type="GO" id="GO:0003690">
    <property type="term" value="F:double-stranded DNA binding"/>
    <property type="evidence" value="ECO:0007669"/>
    <property type="project" value="UniProtKB-ARBA"/>
</dbReference>
<keyword evidence="4 15" id="KW-0479">Metal-binding</keyword>
<evidence type="ECO:0000256" key="4">
    <source>
        <dbReference type="ARBA" id="ARBA00022723"/>
    </source>
</evidence>
<dbReference type="SMART" id="SM00898">
    <property type="entry name" value="Fapy_DNA_glyco"/>
    <property type="match status" value="1"/>
</dbReference>
<comment type="function">
    <text evidence="15">Involved in base excision repair of DNA damaged by oxidation or by mutagenic agents. Acts as DNA glycosylase that recognizes and removes damaged bases. Has a preference for oxidized purines, such as 7,8-dihydro-8-oxoguanine (8-oxoG). Has AP (apurinic/apyrimidinic) lyase activity and introduces nicks in the DNA strand. Cleaves the DNA backbone by beta-delta elimination to generate a single-strand break at the site of the removed base with both 3'- and 5'-phosphates.</text>
</comment>
<dbReference type="AlphaFoldDB" id="A0A8I1LAT4"/>
<evidence type="ECO:0000256" key="9">
    <source>
        <dbReference type="ARBA" id="ARBA00023125"/>
    </source>
</evidence>
<accession>A0A8I1LAT4</accession>
<dbReference type="Pfam" id="PF06827">
    <property type="entry name" value="zf-FPG_IleRS"/>
    <property type="match status" value="1"/>
</dbReference>
<evidence type="ECO:0000313" key="18">
    <source>
        <dbReference type="EMBL" id="MBK3427565.1"/>
    </source>
</evidence>
<dbReference type="FunFam" id="1.10.8.50:FF:000003">
    <property type="entry name" value="Formamidopyrimidine-DNA glycosylase"/>
    <property type="match status" value="1"/>
</dbReference>
<feature type="domain" description="FPG-type" evidence="16">
    <location>
        <begin position="238"/>
        <end position="271"/>
    </location>
</feature>
<feature type="active site" description="Proton donor" evidence="15">
    <location>
        <position position="3"/>
    </location>
</feature>
<dbReference type="GO" id="GO:0140078">
    <property type="term" value="F:class I DNA-(apurinic or apyrimidinic site) endonuclease activity"/>
    <property type="evidence" value="ECO:0007669"/>
    <property type="project" value="UniProtKB-EC"/>
</dbReference>
<keyword evidence="7 15" id="KW-0378">Hydrolase</keyword>
<keyword evidence="9 15" id="KW-0238">DNA-binding</keyword>
<dbReference type="Pfam" id="PF01149">
    <property type="entry name" value="Fapy_DNA_glyco"/>
    <property type="match status" value="1"/>
</dbReference>
<dbReference type="SMART" id="SM01232">
    <property type="entry name" value="H2TH"/>
    <property type="match status" value="1"/>
</dbReference>
<feature type="binding site" evidence="15">
    <location>
        <position position="96"/>
    </location>
    <ligand>
        <name>DNA</name>
        <dbReference type="ChEBI" id="CHEBI:16991"/>
    </ligand>
</feature>
<dbReference type="Gene3D" id="1.10.8.50">
    <property type="match status" value="1"/>
</dbReference>
<dbReference type="NCBIfam" id="TIGR00577">
    <property type="entry name" value="fpg"/>
    <property type="match status" value="1"/>
</dbReference>
<dbReference type="InterPro" id="IPR015886">
    <property type="entry name" value="H2TH_FPG"/>
</dbReference>
<dbReference type="InterPro" id="IPR000214">
    <property type="entry name" value="Znf_DNA_glyclase/AP_lyase"/>
</dbReference>